<organism evidence="1 2">
    <name type="scientific">Ixodes persulcatus</name>
    <name type="common">Taiga tick</name>
    <dbReference type="NCBI Taxonomy" id="34615"/>
    <lineage>
        <taxon>Eukaryota</taxon>
        <taxon>Metazoa</taxon>
        <taxon>Ecdysozoa</taxon>
        <taxon>Arthropoda</taxon>
        <taxon>Chelicerata</taxon>
        <taxon>Arachnida</taxon>
        <taxon>Acari</taxon>
        <taxon>Parasitiformes</taxon>
        <taxon>Ixodida</taxon>
        <taxon>Ixodoidea</taxon>
        <taxon>Ixodidae</taxon>
        <taxon>Ixodinae</taxon>
        <taxon>Ixodes</taxon>
    </lineage>
</organism>
<reference evidence="1 2" key="1">
    <citation type="journal article" date="2020" name="Cell">
        <title>Large-Scale Comparative Analyses of Tick Genomes Elucidate Their Genetic Diversity and Vector Capacities.</title>
        <authorList>
            <consortium name="Tick Genome and Microbiome Consortium (TIGMIC)"/>
            <person name="Jia N."/>
            <person name="Wang J."/>
            <person name="Shi W."/>
            <person name="Du L."/>
            <person name="Sun Y."/>
            <person name="Zhan W."/>
            <person name="Jiang J.F."/>
            <person name="Wang Q."/>
            <person name="Zhang B."/>
            <person name="Ji P."/>
            <person name="Bell-Sakyi L."/>
            <person name="Cui X.M."/>
            <person name="Yuan T.T."/>
            <person name="Jiang B.G."/>
            <person name="Yang W.F."/>
            <person name="Lam T.T."/>
            <person name="Chang Q.C."/>
            <person name="Ding S.J."/>
            <person name="Wang X.J."/>
            <person name="Zhu J.G."/>
            <person name="Ruan X.D."/>
            <person name="Zhao L."/>
            <person name="Wei J.T."/>
            <person name="Ye R.Z."/>
            <person name="Que T.C."/>
            <person name="Du C.H."/>
            <person name="Zhou Y.H."/>
            <person name="Cheng J.X."/>
            <person name="Dai P.F."/>
            <person name="Guo W.B."/>
            <person name="Han X.H."/>
            <person name="Huang E.J."/>
            <person name="Li L.F."/>
            <person name="Wei W."/>
            <person name="Gao Y.C."/>
            <person name="Liu J.Z."/>
            <person name="Shao H.Z."/>
            <person name="Wang X."/>
            <person name="Wang C.C."/>
            <person name="Yang T.C."/>
            <person name="Huo Q.B."/>
            <person name="Li W."/>
            <person name="Chen H.Y."/>
            <person name="Chen S.E."/>
            <person name="Zhou L.G."/>
            <person name="Ni X.B."/>
            <person name="Tian J.H."/>
            <person name="Sheng Y."/>
            <person name="Liu T."/>
            <person name="Pan Y.S."/>
            <person name="Xia L.Y."/>
            <person name="Li J."/>
            <person name="Zhao F."/>
            <person name="Cao W.C."/>
        </authorList>
    </citation>
    <scope>NUCLEOTIDE SEQUENCE [LARGE SCALE GENOMIC DNA]</scope>
    <source>
        <strain evidence="1">Iper-2018</strain>
    </source>
</reference>
<accession>A0AC60PL41</accession>
<evidence type="ECO:0000313" key="1">
    <source>
        <dbReference type="EMBL" id="KAG0421032.1"/>
    </source>
</evidence>
<gene>
    <name evidence="1" type="ORF">HPB47_003064</name>
</gene>
<evidence type="ECO:0000313" key="2">
    <source>
        <dbReference type="Proteomes" id="UP000805193"/>
    </source>
</evidence>
<sequence>MKTAGLTLRNEPGTKTRIGMHSRQKDSTPDLSWATASLVLDWSTWRDNLDSDHFPVEMKIHHGQRNSGKEQRPVVKWDRFRELLETEGSQDIEDCIRTALSEAKTKVLVKPGAPTPDNHLLNLWASRLQALQRYRKNRTLHLKIKLKRAAAKARQYSKQLGRERWRTHCGSFNALNGMGRAWRTYKGLNGAKRETRHAAQNLALKLNISEEEMAIRGWRIKRGTRYLRIEFKESDPVPNFLRIGGHQATFDNPGNKRVCRRCRLEGHIGVNCTTEHCDRCAVFGHATDGCTSDCRRCGGSHATVDCVARRSYSSMVAGSASSDFPVLSPAHEVTPPHPAAQTGAPTAPTKPQATVDQKNSQSELSEERPPPAPLPDAAGATSLETQTVAPAPSLYSADSYNL</sequence>
<comment type="caution">
    <text evidence="1">The sequence shown here is derived from an EMBL/GenBank/DDBJ whole genome shotgun (WGS) entry which is preliminary data.</text>
</comment>
<keyword evidence="2" id="KW-1185">Reference proteome</keyword>
<dbReference type="Proteomes" id="UP000805193">
    <property type="component" value="Unassembled WGS sequence"/>
</dbReference>
<name>A0AC60PL41_IXOPE</name>
<proteinExistence type="predicted"/>
<protein>
    <submittedName>
        <fullName evidence="1">Uncharacterized protein</fullName>
    </submittedName>
</protein>
<dbReference type="EMBL" id="JABSTQ010010432">
    <property type="protein sequence ID" value="KAG0421032.1"/>
    <property type="molecule type" value="Genomic_DNA"/>
</dbReference>